<comment type="similarity">
    <text evidence="1 2">Belongs to the polypeptide deformylase family.</text>
</comment>
<dbReference type="CDD" id="cd00487">
    <property type="entry name" value="Pep_deformylase"/>
    <property type="match status" value="1"/>
</dbReference>
<keyword evidence="2" id="KW-0648">Protein biosynthesis</keyword>
<evidence type="ECO:0000256" key="1">
    <source>
        <dbReference type="ARBA" id="ARBA00010759"/>
    </source>
</evidence>
<name>R4PVM8_9BACT</name>
<dbReference type="RefSeq" id="WP_015641750.1">
    <property type="nucleotide sequence ID" value="NC_021219.1"/>
</dbReference>
<keyword evidence="2 3" id="KW-0378">Hydrolase</keyword>
<accession>R4PVM8</accession>
<organism evidence="3 4">
    <name type="scientific">Candidatus Saccharimonas aalborgensis</name>
    <dbReference type="NCBI Taxonomy" id="1332188"/>
    <lineage>
        <taxon>Bacteria</taxon>
        <taxon>Candidatus Saccharimonadota</taxon>
        <taxon>Candidatus Saccharimonadia</taxon>
        <taxon>Candidatus Saccharimonadales</taxon>
        <taxon>Candidatus Saccharimonadaceae</taxon>
        <taxon>Candidatus Saccharimonas</taxon>
    </lineage>
</organism>
<dbReference type="GO" id="GO:0006412">
    <property type="term" value="P:translation"/>
    <property type="evidence" value="ECO:0007669"/>
    <property type="project" value="UniProtKB-UniRule"/>
</dbReference>
<evidence type="ECO:0000313" key="4">
    <source>
        <dbReference type="Proteomes" id="UP000013893"/>
    </source>
</evidence>
<comment type="catalytic activity">
    <reaction evidence="2">
        <text>N-terminal N-formyl-L-methionyl-[peptide] + H2O = N-terminal L-methionyl-[peptide] + formate</text>
        <dbReference type="Rhea" id="RHEA:24420"/>
        <dbReference type="Rhea" id="RHEA-COMP:10639"/>
        <dbReference type="Rhea" id="RHEA-COMP:10640"/>
        <dbReference type="ChEBI" id="CHEBI:15377"/>
        <dbReference type="ChEBI" id="CHEBI:15740"/>
        <dbReference type="ChEBI" id="CHEBI:49298"/>
        <dbReference type="ChEBI" id="CHEBI:64731"/>
        <dbReference type="EC" id="3.5.1.88"/>
    </reaction>
</comment>
<dbReference type="PANTHER" id="PTHR10458:SF22">
    <property type="entry name" value="PEPTIDE DEFORMYLASE"/>
    <property type="match status" value="1"/>
</dbReference>
<dbReference type="OrthoDB" id="9804313at2"/>
<dbReference type="AlphaFoldDB" id="R4PVM8"/>
<dbReference type="Proteomes" id="UP000013893">
    <property type="component" value="Chromosome"/>
</dbReference>
<dbReference type="EC" id="3.5.1.88" evidence="2"/>
<dbReference type="Gene3D" id="3.90.45.10">
    <property type="entry name" value="Peptide deformylase"/>
    <property type="match status" value="1"/>
</dbReference>
<dbReference type="InterPro" id="IPR023635">
    <property type="entry name" value="Peptide_deformylase"/>
</dbReference>
<dbReference type="HAMAP" id="MF_00163">
    <property type="entry name" value="Pep_deformylase"/>
    <property type="match status" value="1"/>
</dbReference>
<feature type="binding site" evidence="2">
    <location>
        <position position="162"/>
    </location>
    <ligand>
        <name>Fe cation</name>
        <dbReference type="ChEBI" id="CHEBI:24875"/>
    </ligand>
</feature>
<feature type="binding site" evidence="2">
    <location>
        <position position="166"/>
    </location>
    <ligand>
        <name>Fe cation</name>
        <dbReference type="ChEBI" id="CHEBI:24875"/>
    </ligand>
</feature>
<comment type="cofactor">
    <cofactor evidence="2">
        <name>Fe(2+)</name>
        <dbReference type="ChEBI" id="CHEBI:29033"/>
    </cofactor>
    <text evidence="2">Binds 1 Fe(2+) ion.</text>
</comment>
<dbReference type="Pfam" id="PF01327">
    <property type="entry name" value="Pep_deformylase"/>
    <property type="match status" value="1"/>
</dbReference>
<dbReference type="PANTHER" id="PTHR10458">
    <property type="entry name" value="PEPTIDE DEFORMYLASE"/>
    <property type="match status" value="1"/>
</dbReference>
<protein>
    <recommendedName>
        <fullName evidence="2">Peptide deformylase</fullName>
        <shortName evidence="2">PDF</shortName>
        <ecNumber evidence="2">3.5.1.88</ecNumber>
    </recommendedName>
    <alternativeName>
        <fullName evidence="2">Polypeptide deformylase</fullName>
    </alternativeName>
</protein>
<dbReference type="GO" id="GO:0042586">
    <property type="term" value="F:peptide deformylase activity"/>
    <property type="evidence" value="ECO:0007669"/>
    <property type="project" value="UniProtKB-UniRule"/>
</dbReference>
<evidence type="ECO:0000256" key="2">
    <source>
        <dbReference type="HAMAP-Rule" id="MF_00163"/>
    </source>
</evidence>
<dbReference type="InterPro" id="IPR036821">
    <property type="entry name" value="Peptide_deformylase_sf"/>
</dbReference>
<keyword evidence="2" id="KW-0479">Metal-binding</keyword>
<proteinExistence type="inferred from homology"/>
<keyword evidence="4" id="KW-1185">Reference proteome</keyword>
<comment type="function">
    <text evidence="2">Removes the formyl group from the N-terminal Met of newly synthesized proteins. Requires at least a dipeptide for an efficient rate of reaction. N-terminal L-methionine is a prerequisite for activity but the enzyme has broad specificity at other positions.</text>
</comment>
<dbReference type="SUPFAM" id="SSF56420">
    <property type="entry name" value="Peptide deformylase"/>
    <property type="match status" value="1"/>
</dbReference>
<keyword evidence="2" id="KW-0408">Iron</keyword>
<feature type="active site" evidence="2">
    <location>
        <position position="163"/>
    </location>
</feature>
<evidence type="ECO:0000313" key="3">
    <source>
        <dbReference type="EMBL" id="AGL62300.1"/>
    </source>
</evidence>
<dbReference type="GO" id="GO:0046872">
    <property type="term" value="F:metal ion binding"/>
    <property type="evidence" value="ECO:0007669"/>
    <property type="project" value="UniProtKB-KW"/>
</dbReference>
<gene>
    <name evidence="2" type="primary">def</name>
    <name evidence="3" type="ORF">L336_0597</name>
</gene>
<reference evidence="3 4" key="1">
    <citation type="journal article" date="2013" name="Nat. Biotechnol.">
        <title>Genome sequences of rare, uncultured bacteria obtained by differential coverage binning of multiple metagenomes.</title>
        <authorList>
            <person name="Albertsen M."/>
            <person name="Hugenholtz P."/>
            <person name="Skarshewski A."/>
            <person name="Nielsen K.L."/>
            <person name="Tyson G.W."/>
            <person name="Nielsen P.H."/>
        </authorList>
    </citation>
    <scope>NUCLEOTIDE SEQUENCE [LARGE SCALE GENOMIC DNA]</scope>
    <source>
        <strain evidence="3">TM71</strain>
    </source>
</reference>
<dbReference type="EMBL" id="CP005957">
    <property type="protein sequence ID" value="AGL62300.1"/>
    <property type="molecule type" value="Genomic_DNA"/>
</dbReference>
<dbReference type="PRINTS" id="PR01576">
    <property type="entry name" value="PDEFORMYLASE"/>
</dbReference>
<dbReference type="STRING" id="1332188.L336_0597"/>
<dbReference type="PATRIC" id="fig|1332188.3.peg.585"/>
<dbReference type="HOGENOM" id="CLU_1259536_0_0_0"/>
<sequence>MRDREPIEKISVPRLDLIDPVEHAGFLNSRSAEVAEEEVSSKEIQWIIDEMLRMAAGKGKDGEDTRQMVGLAAPQVGQSKRIITIDVTATGANQEQHLLPIINPRISMHGEKQVDGREGCWSCANYCANVPRFDHIELEGWDRNGAPIQLTLDGFVARIAQHEVDHLDGIRCIDRVPEDQPWRLHRVLPSEFERYRKEWPHWQATFPREEWDVFRGGKR</sequence>
<feature type="binding site" evidence="2">
    <location>
        <position position="120"/>
    </location>
    <ligand>
        <name>Fe cation</name>
        <dbReference type="ChEBI" id="CHEBI:24875"/>
    </ligand>
</feature>
<dbReference type="KEGG" id="saal:L336_0597"/>